<comment type="caution">
    <text evidence="1">The sequence shown here is derived from an EMBL/GenBank/DDBJ whole genome shotgun (WGS) entry which is preliminary data.</text>
</comment>
<sequence>MTTGHPIVLFDGVCNYCNSWVNYAIRHDRKAKLKFAALQSEIGQELRKQYGLDPSIESVLLIDKGRVYEYSDAALEIAKRLDWPAKAIYALKIFPRFLRTPVYKWIARNRYKWFGKKDACMIPTPDIKSRFL</sequence>
<organism evidence="1 2">
    <name type="scientific">Terrimonas ginsenosidimutans</name>
    <dbReference type="NCBI Taxonomy" id="2908004"/>
    <lineage>
        <taxon>Bacteria</taxon>
        <taxon>Pseudomonadati</taxon>
        <taxon>Bacteroidota</taxon>
        <taxon>Chitinophagia</taxon>
        <taxon>Chitinophagales</taxon>
        <taxon>Chitinophagaceae</taxon>
        <taxon>Terrimonas</taxon>
    </lineage>
</organism>
<accession>A0ABS9KXZ4</accession>
<dbReference type="RefSeq" id="WP_237875727.1">
    <property type="nucleotide sequence ID" value="NZ_JAKLTR010000018.1"/>
</dbReference>
<reference evidence="1" key="1">
    <citation type="submission" date="2022-01" db="EMBL/GenBank/DDBJ databases">
        <authorList>
            <person name="Jo J.-H."/>
            <person name="Im W.-T."/>
        </authorList>
    </citation>
    <scope>NUCLEOTIDE SEQUENCE</scope>
    <source>
        <strain evidence="1">NA20</strain>
    </source>
</reference>
<protein>
    <submittedName>
        <fullName evidence="1">Thiol-disulfide oxidoreductase DCC family protein</fullName>
    </submittedName>
</protein>
<dbReference type="EMBL" id="JAKLTR010000018">
    <property type="protein sequence ID" value="MCG2617190.1"/>
    <property type="molecule type" value="Genomic_DNA"/>
</dbReference>
<dbReference type="Pfam" id="PF04134">
    <property type="entry name" value="DCC1-like"/>
    <property type="match status" value="1"/>
</dbReference>
<keyword evidence="2" id="KW-1185">Reference proteome</keyword>
<dbReference type="InterPro" id="IPR007263">
    <property type="entry name" value="DCC1-like"/>
</dbReference>
<proteinExistence type="predicted"/>
<evidence type="ECO:0000313" key="2">
    <source>
        <dbReference type="Proteomes" id="UP001165367"/>
    </source>
</evidence>
<name>A0ABS9KXZ4_9BACT</name>
<dbReference type="Proteomes" id="UP001165367">
    <property type="component" value="Unassembled WGS sequence"/>
</dbReference>
<dbReference type="PANTHER" id="PTHR33639:SF2">
    <property type="entry name" value="DUF393 DOMAIN-CONTAINING PROTEIN"/>
    <property type="match status" value="1"/>
</dbReference>
<dbReference type="InterPro" id="IPR052927">
    <property type="entry name" value="DCC_oxidoreductase"/>
</dbReference>
<gene>
    <name evidence="1" type="ORF">LZZ85_23040</name>
</gene>
<evidence type="ECO:0000313" key="1">
    <source>
        <dbReference type="EMBL" id="MCG2617190.1"/>
    </source>
</evidence>
<dbReference type="PANTHER" id="PTHR33639">
    <property type="entry name" value="THIOL-DISULFIDE OXIDOREDUCTASE DCC"/>
    <property type="match status" value="1"/>
</dbReference>